<evidence type="ECO:0000256" key="5">
    <source>
        <dbReference type="ARBA" id="ARBA00023136"/>
    </source>
</evidence>
<keyword evidence="13" id="KW-1185">Reference proteome</keyword>
<evidence type="ECO:0000256" key="4">
    <source>
        <dbReference type="ARBA" id="ARBA00022989"/>
    </source>
</evidence>
<dbReference type="CDD" id="cd00105">
    <property type="entry name" value="KH-I"/>
    <property type="match status" value="1"/>
</dbReference>
<evidence type="ECO:0000256" key="6">
    <source>
        <dbReference type="ARBA" id="ARBA00023180"/>
    </source>
</evidence>
<feature type="domain" description="K Homology" evidence="11">
    <location>
        <begin position="209"/>
        <end position="275"/>
    </location>
</feature>
<comment type="caution">
    <text evidence="12">The sequence shown here is derived from an EMBL/GenBank/DDBJ whole genome shotgun (WGS) entry which is preliminary data.</text>
</comment>
<keyword evidence="5 10" id="KW-0472">Membrane</keyword>
<keyword evidence="6" id="KW-0325">Glycoprotein</keyword>
<feature type="region of interest" description="Disordered" evidence="9">
    <location>
        <begin position="1"/>
        <end position="42"/>
    </location>
</feature>
<dbReference type="InterPro" id="IPR036612">
    <property type="entry name" value="KH_dom_type_1_sf"/>
</dbReference>
<feature type="transmembrane region" description="Helical" evidence="10">
    <location>
        <begin position="888"/>
        <end position="910"/>
    </location>
</feature>
<dbReference type="GO" id="GO:0022857">
    <property type="term" value="F:transmembrane transporter activity"/>
    <property type="evidence" value="ECO:0007669"/>
    <property type="project" value="InterPro"/>
</dbReference>
<comment type="similarity">
    <text evidence="2">Belongs to the CTL (choline transporter-like) family.</text>
</comment>
<evidence type="ECO:0000313" key="13">
    <source>
        <dbReference type="Proteomes" id="UP000654075"/>
    </source>
</evidence>
<evidence type="ECO:0000313" key="12">
    <source>
        <dbReference type="EMBL" id="CAE8624450.1"/>
    </source>
</evidence>
<keyword evidence="8" id="KW-0175">Coiled coil</keyword>
<name>A0A813GP65_POLGL</name>
<dbReference type="GO" id="GO:0016020">
    <property type="term" value="C:membrane"/>
    <property type="evidence" value="ECO:0007669"/>
    <property type="project" value="UniProtKB-SubCell"/>
</dbReference>
<sequence>AEAKAKAKAAGKSKAKAAPAPEPAPKKEVVAPDPMYVVDDGSGGAWEEATGLNNKQAKRLKKVEQEKEEARLAAAAAKKVIPGMGPGGSIPGMAPGKGSQDVKGITPDQIIANVSAKAAAAQAQADAEQKELLRNQSSATIQVPEAKIGRVIGPKGANIKLIQEKSGVTRIDTTGDVFVITGPPAAVSMAENAIKELIEKGFMSLAYDNFKEDYARFREGKQGVIIRKMKEELGVEVSIPETPKNSPPGKKFKVTIAGIGDKVELAKQVINDICMYTHHEITHPGVVHAEIEVPQWAYSFLIGLVLAKRTPTWNCQEVLVIGEQVNVDRCKLYIEKILANAEEVSKGRDRNDSKAEDPWGAASSSREEPEEEWMKSYMYKQPDDEHNESSQLQTQRPAQNFVDDEDLGYSPTTVPRSCTDCFWIPLFLLALAGYVYMGWTAWSERKFYDVMSLPDFQGMPCGHEYNSQKPYLFFCYTMATQFELEVDKKELDKRYPICVETCPSSWEGTVPCFEGNGVFAEVRTYASIPYLGALCRPAGGHPGNHMYTDIMDYFMIHRPDLLVLSTLERSSEILVCVACVAILGAFAYMAFLGAHARSIVWFGLTLFILAPLVAGSFSLSCTFVGNTCGKVFLKEEVAKPVGFALIALGVCIACAICQAKHQVDTAVLCMQFSCQCVSACPSLRVAPLLKLLGAAAVTAANLLVMLCLWSMIFSEDILSKQAFSFDRHRLHCFAMAAVVFMEIWIVGINNQLINFGEVYAVQTWYFEGKKGLDSPAASLLRGIAVAIRYHLGTCIFAGLVIPLVIPIRAPLLIITRAAKNAQNPVCAIMQGCCDCLVDFYFDNLEGLCIHSLYDVLLQATPWCHSVQHSTVVVVEEGSAGEILQGATWLFEAAGLGLFAVLGHFSGRLILLLPRYSDPLSEQFVGMSQSAHFAASVVGVLAAFPFLDLFRIVSDSVLYCKTVEKQRAWHAPGTVAGALDRACTVGFTDAFESMLCLDGRAARRDVQQPPYR</sequence>
<evidence type="ECO:0000256" key="9">
    <source>
        <dbReference type="SAM" id="MobiDB-lite"/>
    </source>
</evidence>
<protein>
    <recommendedName>
        <fullName evidence="11">K Homology domain-containing protein</fullName>
    </recommendedName>
</protein>
<feature type="transmembrane region" description="Helical" evidence="10">
    <location>
        <begin position="730"/>
        <end position="748"/>
    </location>
</feature>
<evidence type="ECO:0000256" key="7">
    <source>
        <dbReference type="PROSITE-ProRule" id="PRU00117"/>
    </source>
</evidence>
<feature type="coiled-coil region" evidence="8">
    <location>
        <begin position="53"/>
        <end position="80"/>
    </location>
</feature>
<feature type="transmembrane region" description="Helical" evidence="10">
    <location>
        <begin position="422"/>
        <end position="442"/>
    </location>
</feature>
<accession>A0A813GP65</accession>
<dbReference type="InterPro" id="IPR007603">
    <property type="entry name" value="Choline_transptr-like"/>
</dbReference>
<feature type="transmembrane region" description="Helical" evidence="10">
    <location>
        <begin position="787"/>
        <end position="807"/>
    </location>
</feature>
<dbReference type="InterPro" id="IPR004087">
    <property type="entry name" value="KH_dom"/>
</dbReference>
<dbReference type="EMBL" id="CAJNNV010028397">
    <property type="protein sequence ID" value="CAE8624450.1"/>
    <property type="molecule type" value="Genomic_DNA"/>
</dbReference>
<dbReference type="AlphaFoldDB" id="A0A813GP65"/>
<feature type="domain" description="K Homology" evidence="11">
    <location>
        <begin position="135"/>
        <end position="199"/>
    </location>
</feature>
<dbReference type="PANTHER" id="PTHR12385:SF14">
    <property type="entry name" value="CHOLINE TRANSPORTER-LIKE 2"/>
    <property type="match status" value="1"/>
</dbReference>
<feature type="non-terminal residue" evidence="12">
    <location>
        <position position="1011"/>
    </location>
</feature>
<feature type="transmembrane region" description="Helical" evidence="10">
    <location>
        <begin position="637"/>
        <end position="661"/>
    </location>
</feature>
<feature type="compositionally biased region" description="Basic and acidic residues" evidence="9">
    <location>
        <begin position="345"/>
        <end position="357"/>
    </location>
</feature>
<reference evidence="12" key="1">
    <citation type="submission" date="2021-02" db="EMBL/GenBank/DDBJ databases">
        <authorList>
            <person name="Dougan E. K."/>
            <person name="Rhodes N."/>
            <person name="Thang M."/>
            <person name="Chan C."/>
        </authorList>
    </citation>
    <scope>NUCLEOTIDE SEQUENCE</scope>
</reference>
<dbReference type="GO" id="GO:0003723">
    <property type="term" value="F:RNA binding"/>
    <property type="evidence" value="ECO:0007669"/>
    <property type="project" value="UniProtKB-UniRule"/>
</dbReference>
<feature type="compositionally biased region" description="Basic residues" evidence="9">
    <location>
        <begin position="1"/>
        <end position="15"/>
    </location>
</feature>
<feature type="transmembrane region" description="Helical" evidence="10">
    <location>
        <begin position="573"/>
        <end position="593"/>
    </location>
</feature>
<keyword evidence="4 10" id="KW-1133">Transmembrane helix</keyword>
<dbReference type="OrthoDB" id="5204190at2759"/>
<evidence type="ECO:0000256" key="10">
    <source>
        <dbReference type="SAM" id="Phobius"/>
    </source>
</evidence>
<organism evidence="12 13">
    <name type="scientific">Polarella glacialis</name>
    <name type="common">Dinoflagellate</name>
    <dbReference type="NCBI Taxonomy" id="89957"/>
    <lineage>
        <taxon>Eukaryota</taxon>
        <taxon>Sar</taxon>
        <taxon>Alveolata</taxon>
        <taxon>Dinophyceae</taxon>
        <taxon>Suessiales</taxon>
        <taxon>Suessiaceae</taxon>
        <taxon>Polarella</taxon>
    </lineage>
</organism>
<evidence type="ECO:0000256" key="2">
    <source>
        <dbReference type="ARBA" id="ARBA00007168"/>
    </source>
</evidence>
<dbReference type="Pfam" id="PF00013">
    <property type="entry name" value="KH_1"/>
    <property type="match status" value="2"/>
</dbReference>
<feature type="transmembrane region" description="Helical" evidence="10">
    <location>
        <begin position="599"/>
        <end position="625"/>
    </location>
</feature>
<dbReference type="Proteomes" id="UP000654075">
    <property type="component" value="Unassembled WGS sequence"/>
</dbReference>
<feature type="transmembrane region" description="Helical" evidence="10">
    <location>
        <begin position="930"/>
        <end position="949"/>
    </location>
</feature>
<dbReference type="Gene3D" id="3.30.1370.10">
    <property type="entry name" value="K Homology domain, type 1"/>
    <property type="match status" value="2"/>
</dbReference>
<dbReference type="SUPFAM" id="SSF54791">
    <property type="entry name" value="Eukaryotic type KH-domain (KH-domain type I)"/>
    <property type="match status" value="2"/>
</dbReference>
<dbReference type="SMART" id="SM00322">
    <property type="entry name" value="KH"/>
    <property type="match status" value="2"/>
</dbReference>
<evidence type="ECO:0000256" key="8">
    <source>
        <dbReference type="SAM" id="Coils"/>
    </source>
</evidence>
<dbReference type="Pfam" id="PF04515">
    <property type="entry name" value="Choline_transpo"/>
    <property type="match status" value="1"/>
</dbReference>
<proteinExistence type="inferred from homology"/>
<feature type="transmembrane region" description="Helical" evidence="10">
    <location>
        <begin position="691"/>
        <end position="709"/>
    </location>
</feature>
<dbReference type="PANTHER" id="PTHR12385">
    <property type="entry name" value="CHOLINE TRANSPORTER-LIKE (SLC FAMILY 44)"/>
    <property type="match status" value="1"/>
</dbReference>
<gene>
    <name evidence="12" type="ORF">PGLA1383_LOCUS41574</name>
</gene>
<evidence type="ECO:0000256" key="1">
    <source>
        <dbReference type="ARBA" id="ARBA00004141"/>
    </source>
</evidence>
<dbReference type="PROSITE" id="PS50084">
    <property type="entry name" value="KH_TYPE_1"/>
    <property type="match status" value="2"/>
</dbReference>
<dbReference type="InterPro" id="IPR004088">
    <property type="entry name" value="KH_dom_type_1"/>
</dbReference>
<evidence type="ECO:0000256" key="3">
    <source>
        <dbReference type="ARBA" id="ARBA00022692"/>
    </source>
</evidence>
<keyword evidence="7" id="KW-0694">RNA-binding</keyword>
<keyword evidence="3 10" id="KW-0812">Transmembrane</keyword>
<comment type="subcellular location">
    <subcellularLocation>
        <location evidence="1">Membrane</location>
        <topology evidence="1">Multi-pass membrane protein</topology>
    </subcellularLocation>
</comment>
<evidence type="ECO:0000259" key="11">
    <source>
        <dbReference type="SMART" id="SM00322"/>
    </source>
</evidence>
<feature type="region of interest" description="Disordered" evidence="9">
    <location>
        <begin position="345"/>
        <end position="373"/>
    </location>
</feature>